<dbReference type="InterPro" id="IPR047057">
    <property type="entry name" value="MerR_fam"/>
</dbReference>
<feature type="domain" description="HTH merR-type" evidence="2">
    <location>
        <begin position="3"/>
        <end position="73"/>
    </location>
</feature>
<dbReference type="SMART" id="SM00871">
    <property type="entry name" value="AraC_E_bind"/>
    <property type="match status" value="1"/>
</dbReference>
<dbReference type="InterPro" id="IPR011256">
    <property type="entry name" value="Reg_factor_effector_dom_sf"/>
</dbReference>
<keyword evidence="1" id="KW-0238">DNA-binding</keyword>
<evidence type="ECO:0000313" key="4">
    <source>
        <dbReference type="Proteomes" id="UP000215896"/>
    </source>
</evidence>
<dbReference type="SUPFAM" id="SSF46955">
    <property type="entry name" value="Putative DNA-binding domain"/>
    <property type="match status" value="1"/>
</dbReference>
<sequence length="261" mass="28482">MQELSIGELARASGLTVKRLRHYHDIGVLPAARTDPASGYRWYHPGQVADAVLLQRLRASGVPLPEVGEILSSPERRHDLVIEALRRTRSALERARDRVDEAALLLESLPEVPLAIRRIPDQWVCTTRAELTCEECPAWFGEIFPSLYAAAGGLPVGPVGACYGTAFFEEGRGPVQAIVPVVAGTPGAERLPGGTFAVAVHDGSYDNFQTTYAALAAQLHTGAGEHRAIPDVDLREHYLIGPTETPEPQRWRSEVCWPVEP</sequence>
<accession>A0A255GFK7</accession>
<dbReference type="GO" id="GO:0003677">
    <property type="term" value="F:DNA binding"/>
    <property type="evidence" value="ECO:0007669"/>
    <property type="project" value="UniProtKB-KW"/>
</dbReference>
<keyword evidence="4" id="KW-1185">Reference proteome</keyword>
<name>A0A255GFK7_9ACTN</name>
<protein>
    <submittedName>
        <fullName evidence="3">MerR family transcriptional regulator</fullName>
    </submittedName>
</protein>
<proteinExistence type="predicted"/>
<dbReference type="InterPro" id="IPR009061">
    <property type="entry name" value="DNA-bd_dom_put_sf"/>
</dbReference>
<dbReference type="GO" id="GO:0003700">
    <property type="term" value="F:DNA-binding transcription factor activity"/>
    <property type="evidence" value="ECO:0007669"/>
    <property type="project" value="InterPro"/>
</dbReference>
<dbReference type="OrthoDB" id="7849865at2"/>
<evidence type="ECO:0000259" key="2">
    <source>
        <dbReference type="PROSITE" id="PS50937"/>
    </source>
</evidence>
<dbReference type="AlphaFoldDB" id="A0A255GFK7"/>
<evidence type="ECO:0000256" key="1">
    <source>
        <dbReference type="ARBA" id="ARBA00023125"/>
    </source>
</evidence>
<dbReference type="PROSITE" id="PS50937">
    <property type="entry name" value="HTH_MERR_2"/>
    <property type="match status" value="1"/>
</dbReference>
<dbReference type="InterPro" id="IPR029442">
    <property type="entry name" value="GyrI-like"/>
</dbReference>
<dbReference type="Gene3D" id="3.20.80.10">
    <property type="entry name" value="Regulatory factor, effector binding domain"/>
    <property type="match status" value="1"/>
</dbReference>
<dbReference type="InterPro" id="IPR000551">
    <property type="entry name" value="MerR-type_HTH_dom"/>
</dbReference>
<dbReference type="InterPro" id="IPR010499">
    <property type="entry name" value="AraC_E-bd"/>
</dbReference>
<dbReference type="SMART" id="SM00422">
    <property type="entry name" value="HTH_MERR"/>
    <property type="match status" value="1"/>
</dbReference>
<reference evidence="3 4" key="1">
    <citation type="submission" date="2017-07" db="EMBL/GenBank/DDBJ databases">
        <title>Draft whole genome sequences of clinical Proprionibacteriaceae strains.</title>
        <authorList>
            <person name="Bernier A.-M."/>
            <person name="Bernard K."/>
            <person name="Domingo M.-C."/>
        </authorList>
    </citation>
    <scope>NUCLEOTIDE SEQUENCE [LARGE SCALE GENOMIC DNA]</scope>
    <source>
        <strain evidence="3 4">NML 030167</strain>
    </source>
</reference>
<gene>
    <name evidence="3" type="ORF">CGZ94_08735</name>
</gene>
<evidence type="ECO:0000313" key="3">
    <source>
        <dbReference type="EMBL" id="OYO14648.1"/>
    </source>
</evidence>
<dbReference type="Gene3D" id="1.10.1660.10">
    <property type="match status" value="1"/>
</dbReference>
<dbReference type="Pfam" id="PF06445">
    <property type="entry name" value="GyrI-like"/>
    <property type="match status" value="1"/>
</dbReference>
<dbReference type="PANTHER" id="PTHR30204:SF97">
    <property type="entry name" value="MERR FAMILY REGULATORY PROTEIN"/>
    <property type="match status" value="1"/>
</dbReference>
<dbReference type="RefSeq" id="WP_094405360.1">
    <property type="nucleotide sequence ID" value="NZ_NMVO01000012.1"/>
</dbReference>
<dbReference type="EMBL" id="NMVO01000012">
    <property type="protein sequence ID" value="OYO14648.1"/>
    <property type="molecule type" value="Genomic_DNA"/>
</dbReference>
<comment type="caution">
    <text evidence="3">The sequence shown here is derived from an EMBL/GenBank/DDBJ whole genome shotgun (WGS) entry which is preliminary data.</text>
</comment>
<dbReference type="Proteomes" id="UP000215896">
    <property type="component" value="Unassembled WGS sequence"/>
</dbReference>
<dbReference type="PANTHER" id="PTHR30204">
    <property type="entry name" value="REDOX-CYCLING DRUG-SENSING TRANSCRIPTIONAL ACTIVATOR SOXR"/>
    <property type="match status" value="1"/>
</dbReference>
<dbReference type="SUPFAM" id="SSF55136">
    <property type="entry name" value="Probable bacterial effector-binding domain"/>
    <property type="match status" value="1"/>
</dbReference>
<dbReference type="Pfam" id="PF13411">
    <property type="entry name" value="MerR_1"/>
    <property type="match status" value="1"/>
</dbReference>
<organism evidence="3 4">
    <name type="scientific">Enemella evansiae</name>
    <dbReference type="NCBI Taxonomy" id="2016499"/>
    <lineage>
        <taxon>Bacteria</taxon>
        <taxon>Bacillati</taxon>
        <taxon>Actinomycetota</taxon>
        <taxon>Actinomycetes</taxon>
        <taxon>Propionibacteriales</taxon>
        <taxon>Propionibacteriaceae</taxon>
        <taxon>Enemella</taxon>
    </lineage>
</organism>